<name>A0A1I2NUP2_9ACTN</name>
<dbReference type="AlphaFoldDB" id="A0A1I2NUP2"/>
<proteinExistence type="predicted"/>
<dbReference type="Proteomes" id="UP000181942">
    <property type="component" value="Unassembled WGS sequence"/>
</dbReference>
<evidence type="ECO:0008006" key="4">
    <source>
        <dbReference type="Google" id="ProtNLM"/>
    </source>
</evidence>
<organism evidence="2 3">
    <name type="scientific">Streptomyces mirabilis</name>
    <dbReference type="NCBI Taxonomy" id="68239"/>
    <lineage>
        <taxon>Bacteria</taxon>
        <taxon>Bacillati</taxon>
        <taxon>Actinomycetota</taxon>
        <taxon>Actinomycetes</taxon>
        <taxon>Kitasatosporales</taxon>
        <taxon>Streptomycetaceae</taxon>
        <taxon>Streptomyces</taxon>
    </lineage>
</organism>
<feature type="region of interest" description="Disordered" evidence="1">
    <location>
        <begin position="116"/>
        <end position="140"/>
    </location>
</feature>
<reference evidence="2 3" key="1">
    <citation type="submission" date="2016-10" db="EMBL/GenBank/DDBJ databases">
        <authorList>
            <person name="de Groot N.N."/>
        </authorList>
    </citation>
    <scope>NUCLEOTIDE SEQUENCE [LARGE SCALE GENOMIC DNA]</scope>
    <source>
        <strain evidence="2 3">OK461</strain>
    </source>
</reference>
<evidence type="ECO:0000313" key="2">
    <source>
        <dbReference type="EMBL" id="SFG05146.1"/>
    </source>
</evidence>
<evidence type="ECO:0000256" key="1">
    <source>
        <dbReference type="SAM" id="MobiDB-lite"/>
    </source>
</evidence>
<evidence type="ECO:0000313" key="3">
    <source>
        <dbReference type="Proteomes" id="UP000181942"/>
    </source>
</evidence>
<dbReference type="SUPFAM" id="SSF56300">
    <property type="entry name" value="Metallo-dependent phosphatases"/>
    <property type="match status" value="1"/>
</dbReference>
<accession>A0A1I2NUP2</accession>
<dbReference type="EMBL" id="FONR01000015">
    <property type="protein sequence ID" value="SFG05146.1"/>
    <property type="molecule type" value="Genomic_DNA"/>
</dbReference>
<dbReference type="InterPro" id="IPR029052">
    <property type="entry name" value="Metallo-depent_PP-like"/>
</dbReference>
<protein>
    <recommendedName>
        <fullName evidence="4">Calcineurin-like phosphoesterase</fullName>
    </recommendedName>
</protein>
<feature type="compositionally biased region" description="Low complexity" evidence="1">
    <location>
        <begin position="116"/>
        <end position="129"/>
    </location>
</feature>
<gene>
    <name evidence="2" type="ORF">SAMN02787118_11570</name>
</gene>
<dbReference type="Gene3D" id="3.60.21.10">
    <property type="match status" value="1"/>
</dbReference>
<sequence length="140" mass="15084">MERRPEVVGLITGHAHTPAATAFAGRPLVVGPGVTWTLRLPREGEGTADRDAPPGFAFHVLADDGRLTGHFRTAWPTRRRQVTMPGTVDSCWWLPFAWRTSSVTVAPGSAVETARARSAAEPSRAPAKAIRVSPRTRPAV</sequence>